<dbReference type="SUPFAM" id="SSF54909">
    <property type="entry name" value="Dimeric alpha+beta barrel"/>
    <property type="match status" value="1"/>
</dbReference>
<evidence type="ECO:0000313" key="2">
    <source>
        <dbReference type="Proteomes" id="UP000094626"/>
    </source>
</evidence>
<geneLocation type="plasmid" evidence="1 2">
    <name>pSA2</name>
</geneLocation>
<dbReference type="EMBL" id="CP017077">
    <property type="protein sequence ID" value="AOR80230.1"/>
    <property type="molecule type" value="Genomic_DNA"/>
</dbReference>
<dbReference type="PANTHER" id="PTHR40260">
    <property type="entry name" value="BLR8190 PROTEIN"/>
    <property type="match status" value="1"/>
</dbReference>
<dbReference type="PANTHER" id="PTHR40260:SF2">
    <property type="entry name" value="BLR8190 PROTEIN"/>
    <property type="match status" value="1"/>
</dbReference>
<evidence type="ECO:0000313" key="1">
    <source>
        <dbReference type="EMBL" id="AOR80230.1"/>
    </source>
</evidence>
<dbReference type="InterPro" id="IPR011008">
    <property type="entry name" value="Dimeric_a/b-barrel"/>
</dbReference>
<accession>A0A1D8ADR2</accession>
<proteinExistence type="predicted"/>
<dbReference type="Gene3D" id="3.30.70.100">
    <property type="match status" value="1"/>
</dbReference>
<sequence>MTYATLIVTCSGGTYFDRDHYVDVHLPLALACWQRHGLESASAFFPRDAKAADVSVGIYRFRDEDALHAALASAETEAVMADVSRFTDATVSRIVGTPL</sequence>
<dbReference type="KEGG" id="nre:BES08_25255"/>
<organism evidence="1 2">
    <name type="scientific">Novosphingobium resinovorum</name>
    <dbReference type="NCBI Taxonomy" id="158500"/>
    <lineage>
        <taxon>Bacteria</taxon>
        <taxon>Pseudomonadati</taxon>
        <taxon>Pseudomonadota</taxon>
        <taxon>Alphaproteobacteria</taxon>
        <taxon>Sphingomonadales</taxon>
        <taxon>Sphingomonadaceae</taxon>
        <taxon>Novosphingobium</taxon>
    </lineage>
</organism>
<dbReference type="RefSeq" id="WP_069709643.1">
    <property type="nucleotide sequence ID" value="NZ_CP017077.1"/>
</dbReference>
<protein>
    <recommendedName>
        <fullName evidence="3">Ethyl tert-butyl ether degradation EthD</fullName>
    </recommendedName>
</protein>
<keyword evidence="1" id="KW-0614">Plasmid</keyword>
<keyword evidence="2" id="KW-1185">Reference proteome</keyword>
<gene>
    <name evidence="1" type="ORF">BES08_25255</name>
</gene>
<dbReference type="AlphaFoldDB" id="A0A1D8ADR2"/>
<evidence type="ECO:0008006" key="3">
    <source>
        <dbReference type="Google" id="ProtNLM"/>
    </source>
</evidence>
<name>A0A1D8ADR2_9SPHN</name>
<dbReference type="Proteomes" id="UP000094626">
    <property type="component" value="Plasmid pSA2"/>
</dbReference>
<reference evidence="2" key="1">
    <citation type="journal article" date="2017" name="J. Biotechnol.">
        <title>Complete genome sequence of Novosphingobium resinovorum SA1, a versatile xenobiotic-degrading bacterium capable of utilizing sulfanilic acid.</title>
        <authorList>
            <person name="Hegedus B."/>
            <person name="Kos P.B."/>
            <person name="Balint B."/>
            <person name="Maroti G."/>
            <person name="Gan H.M."/>
            <person name="Perei K."/>
            <person name="Rakhely G."/>
        </authorList>
    </citation>
    <scope>NUCLEOTIDE SEQUENCE [LARGE SCALE GENOMIC DNA]</scope>
    <source>
        <strain evidence="2">SA1</strain>
    </source>
</reference>